<feature type="transmembrane region" description="Helical" evidence="9">
    <location>
        <begin position="385"/>
        <end position="404"/>
    </location>
</feature>
<dbReference type="GO" id="GO:0005886">
    <property type="term" value="C:plasma membrane"/>
    <property type="evidence" value="ECO:0007669"/>
    <property type="project" value="UniProtKB-SubCell"/>
</dbReference>
<comment type="similarity">
    <text evidence="2">Belongs to the binding-protein-dependent transport system permease family. FecCD subfamily.</text>
</comment>
<feature type="transmembrane region" description="Helical" evidence="9">
    <location>
        <begin position="338"/>
        <end position="361"/>
    </location>
</feature>
<reference evidence="10" key="1">
    <citation type="submission" date="2021-03" db="EMBL/GenBank/DDBJ databases">
        <title>Actinotalea soli sp. nov., isolated from soil.</title>
        <authorList>
            <person name="Ping W."/>
            <person name="Zhang J."/>
        </authorList>
    </citation>
    <scope>NUCLEOTIDE SEQUENCE</scope>
    <source>
        <strain evidence="10">BY-33</strain>
    </source>
</reference>
<keyword evidence="7 9" id="KW-0472">Membrane</keyword>
<dbReference type="Proteomes" id="UP000664209">
    <property type="component" value="Unassembled WGS sequence"/>
</dbReference>
<feature type="transmembrane region" description="Helical" evidence="9">
    <location>
        <begin position="89"/>
        <end position="109"/>
    </location>
</feature>
<feature type="transmembrane region" description="Helical" evidence="9">
    <location>
        <begin position="218"/>
        <end position="235"/>
    </location>
</feature>
<evidence type="ECO:0000256" key="9">
    <source>
        <dbReference type="SAM" id="Phobius"/>
    </source>
</evidence>
<feature type="transmembrane region" description="Helical" evidence="9">
    <location>
        <begin position="681"/>
        <end position="700"/>
    </location>
</feature>
<dbReference type="GO" id="GO:0022857">
    <property type="term" value="F:transmembrane transporter activity"/>
    <property type="evidence" value="ECO:0007669"/>
    <property type="project" value="InterPro"/>
</dbReference>
<keyword evidence="3" id="KW-0813">Transport</keyword>
<evidence type="ECO:0000256" key="8">
    <source>
        <dbReference type="SAM" id="MobiDB-lite"/>
    </source>
</evidence>
<evidence type="ECO:0000256" key="5">
    <source>
        <dbReference type="ARBA" id="ARBA00022692"/>
    </source>
</evidence>
<keyword evidence="4" id="KW-1003">Cell membrane</keyword>
<feature type="transmembrane region" description="Helical" evidence="9">
    <location>
        <begin position="129"/>
        <end position="162"/>
    </location>
</feature>
<sequence length="707" mass="71035">MTTTTTSGPVGSREAPTGTDVVGGAPEATRVPGVLALVLGLLVLLVPLSLWQLTQGTSGLGAADVWQWALGRSDDQAAAVVLSSRAPRLLAALAAGLALGAAGTVLQSITRNPLASPDTLAVHSGAHLALSLGALGGLPGAFLGDVVLAFAGGLLSAGAVLLLSGTSGAAGTRLVLGGTALAAAMTSVTTAMVILWPMEARGLIAWSAGSLGQNGLGTVRWSLPIIVGVLLLLLLQARQLDLLRLGDDQAATLGMNVRRTRVVALVTAVLLAATAVATTGPLGFVGLAAPALVRMLIPWVRGLHRHRALLLVAALAATDLVLAADVGLRAVVGAQAAVMVPTGTVTALVGGVVVILVALRLRSRSLGDARSALPVDGVGVRRRRAVVVVTTGALLAAVVGALLLGDRMLLLGDVAVWLRGEAGPVVEGVLGTRVPRVVAAVLAGAALAVAGTAVQASARNPLADPTIIGVSGGASVGAVLLVTFAPLAGFWALAGAAGLGALVSSAVLFGLVARRGMASDTFILVGLGISYVTTALVTILVVATDPFNASKALTWLAGSTYGRTFEHLVPLALGCLVLVPFLWAQHRRLDLISIDEDTPRVLGLSPGRTRASLLIAAVLLTGVAVAAIGLIGFVGLVAPHAARALVGRRHRLVVPLAAVLGALLVLVADTVGRTAAAPTQLPAGLVTALVGTPYFLWLLARTQRNES</sequence>
<keyword evidence="11" id="KW-1185">Reference proteome</keyword>
<feature type="transmembrane region" description="Helical" evidence="9">
    <location>
        <begin position="262"/>
        <end position="278"/>
    </location>
</feature>
<evidence type="ECO:0000313" key="10">
    <source>
        <dbReference type="EMBL" id="MBO1752848.1"/>
    </source>
</evidence>
<feature type="transmembrane region" description="Helical" evidence="9">
    <location>
        <begin position="466"/>
        <end position="484"/>
    </location>
</feature>
<proteinExistence type="inferred from homology"/>
<dbReference type="PANTHER" id="PTHR30472">
    <property type="entry name" value="FERRIC ENTEROBACTIN TRANSPORT SYSTEM PERMEASE PROTEIN"/>
    <property type="match status" value="1"/>
</dbReference>
<organism evidence="10 11">
    <name type="scientific">Actinotalea soli</name>
    <dbReference type="NCBI Taxonomy" id="2819234"/>
    <lineage>
        <taxon>Bacteria</taxon>
        <taxon>Bacillati</taxon>
        <taxon>Actinomycetota</taxon>
        <taxon>Actinomycetes</taxon>
        <taxon>Micrococcales</taxon>
        <taxon>Cellulomonadaceae</taxon>
        <taxon>Actinotalea</taxon>
    </lineage>
</organism>
<dbReference type="RefSeq" id="WP_208056540.1">
    <property type="nucleotide sequence ID" value="NZ_JAGEMK010000008.1"/>
</dbReference>
<feature type="transmembrane region" description="Helical" evidence="9">
    <location>
        <begin position="522"/>
        <end position="544"/>
    </location>
</feature>
<dbReference type="AlphaFoldDB" id="A0A939LRR4"/>
<evidence type="ECO:0000256" key="4">
    <source>
        <dbReference type="ARBA" id="ARBA00022475"/>
    </source>
</evidence>
<feature type="transmembrane region" description="Helical" evidence="9">
    <location>
        <begin position="437"/>
        <end position="454"/>
    </location>
</feature>
<evidence type="ECO:0000256" key="6">
    <source>
        <dbReference type="ARBA" id="ARBA00022989"/>
    </source>
</evidence>
<dbReference type="Gene3D" id="1.10.3470.10">
    <property type="entry name" value="ABC transporter involved in vitamin B12 uptake, BtuC"/>
    <property type="match status" value="2"/>
</dbReference>
<dbReference type="EMBL" id="JAGEMK010000008">
    <property type="protein sequence ID" value="MBO1752848.1"/>
    <property type="molecule type" value="Genomic_DNA"/>
</dbReference>
<dbReference type="CDD" id="cd06550">
    <property type="entry name" value="TM_ABC_iron-siderophores_like"/>
    <property type="match status" value="1"/>
</dbReference>
<dbReference type="PANTHER" id="PTHR30472:SF37">
    <property type="entry name" value="FE(3+) DICITRATE TRANSPORT SYSTEM PERMEASE PROTEIN FECD-RELATED"/>
    <property type="match status" value="1"/>
</dbReference>
<dbReference type="SUPFAM" id="SSF81345">
    <property type="entry name" value="ABC transporter involved in vitamin B12 uptake, BtuC"/>
    <property type="match status" value="2"/>
</dbReference>
<name>A0A939LRR4_9CELL</name>
<dbReference type="InterPro" id="IPR000522">
    <property type="entry name" value="ABC_transptr_permease_BtuC"/>
</dbReference>
<feature type="region of interest" description="Disordered" evidence="8">
    <location>
        <begin position="1"/>
        <end position="24"/>
    </location>
</feature>
<keyword evidence="6 9" id="KW-1133">Transmembrane helix</keyword>
<evidence type="ECO:0000313" key="11">
    <source>
        <dbReference type="Proteomes" id="UP000664209"/>
    </source>
</evidence>
<feature type="transmembrane region" description="Helical" evidence="9">
    <location>
        <begin position="650"/>
        <end position="669"/>
    </location>
</feature>
<evidence type="ECO:0000256" key="1">
    <source>
        <dbReference type="ARBA" id="ARBA00004651"/>
    </source>
</evidence>
<evidence type="ECO:0000256" key="3">
    <source>
        <dbReference type="ARBA" id="ARBA00022448"/>
    </source>
</evidence>
<dbReference type="InterPro" id="IPR037294">
    <property type="entry name" value="ABC_BtuC-like"/>
</dbReference>
<evidence type="ECO:0000256" key="7">
    <source>
        <dbReference type="ARBA" id="ARBA00023136"/>
    </source>
</evidence>
<feature type="transmembrane region" description="Helical" evidence="9">
    <location>
        <begin position="490"/>
        <end position="513"/>
    </location>
</feature>
<protein>
    <submittedName>
        <fullName evidence="10">Iron ABC transporter permease</fullName>
    </submittedName>
</protein>
<comment type="subcellular location">
    <subcellularLocation>
        <location evidence="1">Cell membrane</location>
        <topology evidence="1">Multi-pass membrane protein</topology>
    </subcellularLocation>
</comment>
<feature type="transmembrane region" description="Helical" evidence="9">
    <location>
        <begin position="613"/>
        <end position="638"/>
    </location>
</feature>
<comment type="caution">
    <text evidence="10">The sequence shown here is derived from an EMBL/GenBank/DDBJ whole genome shotgun (WGS) entry which is preliminary data.</text>
</comment>
<dbReference type="GO" id="GO:0033214">
    <property type="term" value="P:siderophore-iron import into cell"/>
    <property type="evidence" value="ECO:0007669"/>
    <property type="project" value="TreeGrafter"/>
</dbReference>
<feature type="transmembrane region" description="Helical" evidence="9">
    <location>
        <begin position="31"/>
        <end position="51"/>
    </location>
</feature>
<gene>
    <name evidence="10" type="ORF">J4G33_13625</name>
</gene>
<dbReference type="Pfam" id="PF01032">
    <property type="entry name" value="FecCD"/>
    <property type="match status" value="2"/>
</dbReference>
<keyword evidence="5 9" id="KW-0812">Transmembrane</keyword>
<evidence type="ECO:0000256" key="2">
    <source>
        <dbReference type="ARBA" id="ARBA00007935"/>
    </source>
</evidence>
<accession>A0A939LRR4</accession>
<feature type="transmembrane region" description="Helical" evidence="9">
    <location>
        <begin position="174"/>
        <end position="198"/>
    </location>
</feature>